<name>A0A6G1HQ27_9PEZI</name>
<feature type="region of interest" description="Disordered" evidence="1">
    <location>
        <begin position="1"/>
        <end position="35"/>
    </location>
</feature>
<organism evidence="2 3">
    <name type="scientific">Trichodelitschia bisporula</name>
    <dbReference type="NCBI Taxonomy" id="703511"/>
    <lineage>
        <taxon>Eukaryota</taxon>
        <taxon>Fungi</taxon>
        <taxon>Dikarya</taxon>
        <taxon>Ascomycota</taxon>
        <taxon>Pezizomycotina</taxon>
        <taxon>Dothideomycetes</taxon>
        <taxon>Dothideomycetes incertae sedis</taxon>
        <taxon>Phaeotrichales</taxon>
        <taxon>Phaeotrichaceae</taxon>
        <taxon>Trichodelitschia</taxon>
    </lineage>
</organism>
<dbReference type="Proteomes" id="UP000799640">
    <property type="component" value="Unassembled WGS sequence"/>
</dbReference>
<dbReference type="EMBL" id="ML996701">
    <property type="protein sequence ID" value="KAF2397949.1"/>
    <property type="molecule type" value="Genomic_DNA"/>
</dbReference>
<accession>A0A6G1HQ27</accession>
<feature type="region of interest" description="Disordered" evidence="1">
    <location>
        <begin position="97"/>
        <end position="117"/>
    </location>
</feature>
<gene>
    <name evidence="2" type="ORF">EJ06DRAFT_115820</name>
</gene>
<evidence type="ECO:0000313" key="2">
    <source>
        <dbReference type="EMBL" id="KAF2397949.1"/>
    </source>
</evidence>
<dbReference type="AlphaFoldDB" id="A0A6G1HQ27"/>
<feature type="compositionally biased region" description="Basic residues" evidence="1">
    <location>
        <begin position="1"/>
        <end position="13"/>
    </location>
</feature>
<feature type="compositionally biased region" description="Basic residues" evidence="1">
    <location>
        <begin position="24"/>
        <end position="33"/>
    </location>
</feature>
<sequence>MPSRKHKHVRRTQSRLCNKEQCRHKARRKRRRLRTEQRTSEEELILILFSYIWPHRKHVVYGSRDRKLDDCSWPISNGLRAVDSILRLKFLASSHTAHQHLHPLPPHSLYTASTGQQ</sequence>
<evidence type="ECO:0000313" key="3">
    <source>
        <dbReference type="Proteomes" id="UP000799640"/>
    </source>
</evidence>
<proteinExistence type="predicted"/>
<evidence type="ECO:0000256" key="1">
    <source>
        <dbReference type="SAM" id="MobiDB-lite"/>
    </source>
</evidence>
<keyword evidence="3" id="KW-1185">Reference proteome</keyword>
<protein>
    <submittedName>
        <fullName evidence="2">Uncharacterized protein</fullName>
    </submittedName>
</protein>
<reference evidence="2" key="1">
    <citation type="journal article" date="2020" name="Stud. Mycol.">
        <title>101 Dothideomycetes genomes: a test case for predicting lifestyles and emergence of pathogens.</title>
        <authorList>
            <person name="Haridas S."/>
            <person name="Albert R."/>
            <person name="Binder M."/>
            <person name="Bloem J."/>
            <person name="Labutti K."/>
            <person name="Salamov A."/>
            <person name="Andreopoulos B."/>
            <person name="Baker S."/>
            <person name="Barry K."/>
            <person name="Bills G."/>
            <person name="Bluhm B."/>
            <person name="Cannon C."/>
            <person name="Castanera R."/>
            <person name="Culley D."/>
            <person name="Daum C."/>
            <person name="Ezra D."/>
            <person name="Gonzalez J."/>
            <person name="Henrissat B."/>
            <person name="Kuo A."/>
            <person name="Liang C."/>
            <person name="Lipzen A."/>
            <person name="Lutzoni F."/>
            <person name="Magnuson J."/>
            <person name="Mondo S."/>
            <person name="Nolan M."/>
            <person name="Ohm R."/>
            <person name="Pangilinan J."/>
            <person name="Park H.-J."/>
            <person name="Ramirez L."/>
            <person name="Alfaro M."/>
            <person name="Sun H."/>
            <person name="Tritt A."/>
            <person name="Yoshinaga Y."/>
            <person name="Zwiers L.-H."/>
            <person name="Turgeon B."/>
            <person name="Goodwin S."/>
            <person name="Spatafora J."/>
            <person name="Crous P."/>
            <person name="Grigoriev I."/>
        </authorList>
    </citation>
    <scope>NUCLEOTIDE SEQUENCE</scope>
    <source>
        <strain evidence="2">CBS 262.69</strain>
    </source>
</reference>